<name>X1APG8_9ZZZZ</name>
<evidence type="ECO:0000313" key="1">
    <source>
        <dbReference type="EMBL" id="GAG84665.1"/>
    </source>
</evidence>
<dbReference type="EMBL" id="BART01011406">
    <property type="protein sequence ID" value="GAG84665.1"/>
    <property type="molecule type" value="Genomic_DNA"/>
</dbReference>
<protein>
    <submittedName>
        <fullName evidence="1">Uncharacterized protein</fullName>
    </submittedName>
</protein>
<proteinExistence type="predicted"/>
<dbReference type="AlphaFoldDB" id="X1APG8"/>
<sequence>MLKEGGFLITILVLSRFDFRIDPKLFLSKPELHSQVFLEQIPPLMDLHISDLHEERFFFTYEFSEIKTANLIFTIPSPVARGGQEILMISIIIRNDEEADLKIFQELLEQFAIELEEIKDVYKGFYKDVKDLKDSHQIYTIIEDLLNSVYNSFPKETILMEPRDIKLLMFDFFKEGKSRIAEILREFISKGQFHKDKYEESNLLYSKFQSLN</sequence>
<reference evidence="1" key="1">
    <citation type="journal article" date="2014" name="Front. Microbiol.">
        <title>High frequency of phylogenetically diverse reductive dehalogenase-homologous genes in deep subseafloor sedimentary metagenomes.</title>
        <authorList>
            <person name="Kawai M."/>
            <person name="Futagami T."/>
            <person name="Toyoda A."/>
            <person name="Takaki Y."/>
            <person name="Nishi S."/>
            <person name="Hori S."/>
            <person name="Arai W."/>
            <person name="Tsubouchi T."/>
            <person name="Morono Y."/>
            <person name="Uchiyama I."/>
            <person name="Ito T."/>
            <person name="Fujiyama A."/>
            <person name="Inagaki F."/>
            <person name="Takami H."/>
        </authorList>
    </citation>
    <scope>NUCLEOTIDE SEQUENCE</scope>
    <source>
        <strain evidence="1">Expedition CK06-06</strain>
    </source>
</reference>
<gene>
    <name evidence="1" type="ORF">S01H4_24314</name>
</gene>
<feature type="non-terminal residue" evidence="1">
    <location>
        <position position="212"/>
    </location>
</feature>
<organism evidence="1">
    <name type="scientific">marine sediment metagenome</name>
    <dbReference type="NCBI Taxonomy" id="412755"/>
    <lineage>
        <taxon>unclassified sequences</taxon>
        <taxon>metagenomes</taxon>
        <taxon>ecological metagenomes</taxon>
    </lineage>
</organism>
<accession>X1APG8</accession>
<comment type="caution">
    <text evidence="1">The sequence shown here is derived from an EMBL/GenBank/DDBJ whole genome shotgun (WGS) entry which is preliminary data.</text>
</comment>